<dbReference type="AlphaFoldDB" id="A0A4R3JMY7"/>
<dbReference type="Proteomes" id="UP000294613">
    <property type="component" value="Unassembled WGS sequence"/>
</dbReference>
<feature type="transmembrane region" description="Helical" evidence="1">
    <location>
        <begin position="12"/>
        <end position="27"/>
    </location>
</feature>
<sequence>MKTFLKKYKHAWVFLYGLIYLPWFFYLEQHVTTKFHVIHTPLDDKIPFIEYFIVPYMLWFAFIAVTIGYFFFCNTNEFYRLCLFLFTGMTIFLIVSTLYPNGQLLRPDTFARENLFVDMVRTLYATDTPTNILPSIHVYNSLGAYIAISHNQKLRENTLIHYGSLALTVLIILSTMFLKQHSVIDVLLACAMGAVMYVLVYMREPSKVAKVAEQTV</sequence>
<comment type="caution">
    <text evidence="4">The sequence shown here is derived from an EMBL/GenBank/DDBJ whole genome shotgun (WGS) entry which is preliminary data.</text>
</comment>
<dbReference type="RefSeq" id="WP_116441636.1">
    <property type="nucleotide sequence ID" value="NZ_BHEO01000008.1"/>
</dbReference>
<name>A0A4R3JMY7_9FIRM</name>
<keyword evidence="1" id="KW-1133">Transmembrane helix</keyword>
<evidence type="ECO:0000313" key="3">
    <source>
        <dbReference type="EMBL" id="GBU05011.1"/>
    </source>
</evidence>
<evidence type="ECO:0000259" key="2">
    <source>
        <dbReference type="Pfam" id="PF01569"/>
    </source>
</evidence>
<evidence type="ECO:0000313" key="6">
    <source>
        <dbReference type="Proteomes" id="UP000702954"/>
    </source>
</evidence>
<dbReference type="InterPro" id="IPR036938">
    <property type="entry name" value="PAP2/HPO_sf"/>
</dbReference>
<accession>A0A4R3JMY7</accession>
<feature type="domain" description="Phosphatidic acid phosphatase type 2/haloperoxidase" evidence="2">
    <location>
        <begin position="105"/>
        <end position="201"/>
    </location>
</feature>
<proteinExistence type="predicted"/>
<dbReference type="EMBL" id="SLZV01000016">
    <property type="protein sequence ID" value="TCS66898.1"/>
    <property type="molecule type" value="Genomic_DNA"/>
</dbReference>
<keyword evidence="1" id="KW-0812">Transmembrane</keyword>
<feature type="transmembrane region" description="Helical" evidence="1">
    <location>
        <begin position="48"/>
        <end position="72"/>
    </location>
</feature>
<dbReference type="EMBL" id="BHEO01000008">
    <property type="protein sequence ID" value="GBU05011.1"/>
    <property type="molecule type" value="Genomic_DNA"/>
</dbReference>
<protein>
    <submittedName>
        <fullName evidence="4">PAP2 superfamily protein</fullName>
    </submittedName>
</protein>
<evidence type="ECO:0000256" key="1">
    <source>
        <dbReference type="SAM" id="Phobius"/>
    </source>
</evidence>
<reference evidence="3 6" key="1">
    <citation type="journal article" date="2018" name="Int. J. Syst. Evol. Microbiol.">
        <title>Draft Genome Sequence of Faecalimonas umbilicata JCM 30896T, an Acetate-Producing Bacterium Isolated from Human Feces.</title>
        <authorList>
            <person name="Sakamoto M."/>
            <person name="Ikeyama N."/>
            <person name="Yuki M."/>
            <person name="Ohkuma M."/>
        </authorList>
    </citation>
    <scope>NUCLEOTIDE SEQUENCE [LARGE SCALE GENOMIC DNA]</scope>
    <source>
        <strain evidence="3 6">EGH7</strain>
    </source>
</reference>
<evidence type="ECO:0000313" key="5">
    <source>
        <dbReference type="Proteomes" id="UP000294613"/>
    </source>
</evidence>
<dbReference type="Pfam" id="PF01569">
    <property type="entry name" value="PAP2"/>
    <property type="match status" value="1"/>
</dbReference>
<keyword evidence="6" id="KW-1185">Reference proteome</keyword>
<feature type="transmembrane region" description="Helical" evidence="1">
    <location>
        <begin position="159"/>
        <end position="177"/>
    </location>
</feature>
<dbReference type="Proteomes" id="UP000702954">
    <property type="component" value="Unassembled WGS sequence"/>
</dbReference>
<feature type="transmembrane region" description="Helical" evidence="1">
    <location>
        <begin position="78"/>
        <end position="99"/>
    </location>
</feature>
<gene>
    <name evidence="4" type="ORF">EDD74_11675</name>
    <name evidence="3" type="ORF">FAEUMB_15520</name>
</gene>
<keyword evidence="1" id="KW-0472">Membrane</keyword>
<feature type="transmembrane region" description="Helical" evidence="1">
    <location>
        <begin position="183"/>
        <end position="202"/>
    </location>
</feature>
<evidence type="ECO:0000313" key="4">
    <source>
        <dbReference type="EMBL" id="TCS66898.1"/>
    </source>
</evidence>
<reference evidence="4 5" key="2">
    <citation type="submission" date="2019-03" db="EMBL/GenBank/DDBJ databases">
        <title>Genomic Encyclopedia of Type Strains, Phase IV (KMG-IV): sequencing the most valuable type-strain genomes for metagenomic binning, comparative biology and taxonomic classification.</title>
        <authorList>
            <person name="Goeker M."/>
        </authorList>
    </citation>
    <scope>NUCLEOTIDE SEQUENCE [LARGE SCALE GENOMIC DNA]</scope>
    <source>
        <strain evidence="4 5">DSM 103426</strain>
    </source>
</reference>
<dbReference type="SUPFAM" id="SSF48317">
    <property type="entry name" value="Acid phosphatase/Vanadium-dependent haloperoxidase"/>
    <property type="match status" value="1"/>
</dbReference>
<organism evidence="4 5">
    <name type="scientific">Faecalimonas umbilicata</name>
    <dbReference type="NCBI Taxonomy" id="1912855"/>
    <lineage>
        <taxon>Bacteria</taxon>
        <taxon>Bacillati</taxon>
        <taxon>Bacillota</taxon>
        <taxon>Clostridia</taxon>
        <taxon>Lachnospirales</taxon>
        <taxon>Lachnospiraceae</taxon>
        <taxon>Faecalimonas</taxon>
    </lineage>
</organism>
<dbReference type="InterPro" id="IPR000326">
    <property type="entry name" value="PAP2/HPO"/>
</dbReference>